<evidence type="ECO:0000256" key="1">
    <source>
        <dbReference type="SAM" id="MobiDB-lite"/>
    </source>
</evidence>
<protein>
    <submittedName>
        <fullName evidence="2">Uncharacterized protein</fullName>
    </submittedName>
</protein>
<sequence>MESSNTKVSNKFVHVVWASHILSFLNPYTSTTSEKHSQPDQEVDDEDREDFEDDIDQDFTSVDAQPLSANSEVLRQKFLDCVCELLSHTKGGRFVTAAALREKEDEVEVDIARNEGLNADDTAYLDSLMQFLAIQARGKPNPPWQGMF</sequence>
<dbReference type="AlphaFoldDB" id="A0A8H3N2J5"/>
<accession>A0A8H3N2J5</accession>
<proteinExistence type="predicted"/>
<gene>
    <name evidence="2" type="ORF">IFM46972_01247</name>
</gene>
<reference evidence="2 3" key="1">
    <citation type="submission" date="2020-01" db="EMBL/GenBank/DDBJ databases">
        <title>Draft genome sequence of Aspergillus udagawae IFM 46972.</title>
        <authorList>
            <person name="Takahashi H."/>
            <person name="Yaguchi T."/>
        </authorList>
    </citation>
    <scope>NUCLEOTIDE SEQUENCE [LARGE SCALE GENOMIC DNA]</scope>
    <source>
        <strain evidence="2 3">IFM 46972</strain>
    </source>
</reference>
<organism evidence="2 3">
    <name type="scientific">Aspergillus udagawae</name>
    <dbReference type="NCBI Taxonomy" id="91492"/>
    <lineage>
        <taxon>Eukaryota</taxon>
        <taxon>Fungi</taxon>
        <taxon>Dikarya</taxon>
        <taxon>Ascomycota</taxon>
        <taxon>Pezizomycotina</taxon>
        <taxon>Eurotiomycetes</taxon>
        <taxon>Eurotiomycetidae</taxon>
        <taxon>Eurotiales</taxon>
        <taxon>Aspergillaceae</taxon>
        <taxon>Aspergillus</taxon>
        <taxon>Aspergillus subgen. Fumigati</taxon>
    </lineage>
</organism>
<feature type="compositionally biased region" description="Acidic residues" evidence="1">
    <location>
        <begin position="41"/>
        <end position="52"/>
    </location>
</feature>
<dbReference type="Proteomes" id="UP000465221">
    <property type="component" value="Unassembled WGS sequence"/>
</dbReference>
<evidence type="ECO:0000313" key="3">
    <source>
        <dbReference type="Proteomes" id="UP000465221"/>
    </source>
</evidence>
<dbReference type="EMBL" id="BLKC01000006">
    <property type="protein sequence ID" value="GFF25003.1"/>
    <property type="molecule type" value="Genomic_DNA"/>
</dbReference>
<feature type="region of interest" description="Disordered" evidence="1">
    <location>
        <begin position="29"/>
        <end position="52"/>
    </location>
</feature>
<name>A0A8H3N2J5_9EURO</name>
<comment type="caution">
    <text evidence="2">The sequence shown here is derived from an EMBL/GenBank/DDBJ whole genome shotgun (WGS) entry which is preliminary data.</text>
</comment>
<evidence type="ECO:0000313" key="2">
    <source>
        <dbReference type="EMBL" id="GFF25003.1"/>
    </source>
</evidence>